<dbReference type="Pfam" id="PF20644">
    <property type="entry name" value="Rrn7_cyclin_N"/>
    <property type="match status" value="1"/>
</dbReference>
<evidence type="ECO:0000256" key="3">
    <source>
        <dbReference type="ARBA" id="ARBA00022723"/>
    </source>
</evidence>
<dbReference type="EMBL" id="SFCI01000568">
    <property type="protein sequence ID" value="TFY79057.1"/>
    <property type="molecule type" value="Genomic_DNA"/>
</dbReference>
<feature type="domain" description="Rrn7/TAF1B C-terminal cyclin" evidence="12">
    <location>
        <begin position="342"/>
        <end position="517"/>
    </location>
</feature>
<dbReference type="PANTHER" id="PTHR31576:SF2">
    <property type="entry name" value="TATA BOX-BINDING PROTEIN-ASSOCIATED FACTOR RNA POLYMERASE I SUBUNIT B"/>
    <property type="match status" value="1"/>
</dbReference>
<dbReference type="Pfam" id="PF20645">
    <property type="entry name" value="Rrn7_cyclin_C"/>
    <property type="match status" value="1"/>
</dbReference>
<feature type="compositionally biased region" description="Basic and acidic residues" evidence="10">
    <location>
        <begin position="194"/>
        <end position="213"/>
    </location>
</feature>
<dbReference type="AlphaFoldDB" id="A0A4Y9ZYA2"/>
<feature type="compositionally biased region" description="Basic residues" evidence="10">
    <location>
        <begin position="85"/>
        <end position="99"/>
    </location>
</feature>
<evidence type="ECO:0000256" key="9">
    <source>
        <dbReference type="ARBA" id="ARBA00023242"/>
    </source>
</evidence>
<feature type="compositionally biased region" description="Acidic residues" evidence="10">
    <location>
        <begin position="218"/>
        <end position="234"/>
    </location>
</feature>
<dbReference type="STRING" id="135208.A0A4Y9ZYA2"/>
<evidence type="ECO:0000256" key="1">
    <source>
        <dbReference type="ARBA" id="ARBA00004604"/>
    </source>
</evidence>
<organism evidence="13 14">
    <name type="scientific">Hericium alpestre</name>
    <dbReference type="NCBI Taxonomy" id="135208"/>
    <lineage>
        <taxon>Eukaryota</taxon>
        <taxon>Fungi</taxon>
        <taxon>Dikarya</taxon>
        <taxon>Basidiomycota</taxon>
        <taxon>Agaricomycotina</taxon>
        <taxon>Agaricomycetes</taxon>
        <taxon>Russulales</taxon>
        <taxon>Hericiaceae</taxon>
        <taxon>Hericium</taxon>
    </lineage>
</organism>
<comment type="caution">
    <text evidence="13">The sequence shown here is derived from an EMBL/GenBank/DDBJ whole genome shotgun (WGS) entry which is preliminary data.</text>
</comment>
<evidence type="ECO:0000259" key="11">
    <source>
        <dbReference type="Pfam" id="PF20644"/>
    </source>
</evidence>
<feature type="domain" description="Rrn7/TAF1B N-terminal cyclin" evidence="11">
    <location>
        <begin position="121"/>
        <end position="321"/>
    </location>
</feature>
<evidence type="ECO:0000256" key="7">
    <source>
        <dbReference type="ARBA" id="ARBA00023125"/>
    </source>
</evidence>
<evidence type="ECO:0000256" key="6">
    <source>
        <dbReference type="ARBA" id="ARBA00023015"/>
    </source>
</evidence>
<evidence type="ECO:0000313" key="14">
    <source>
        <dbReference type="Proteomes" id="UP000298061"/>
    </source>
</evidence>
<evidence type="ECO:0000256" key="5">
    <source>
        <dbReference type="ARBA" id="ARBA00022833"/>
    </source>
</evidence>
<reference evidence="13 14" key="1">
    <citation type="submission" date="2019-02" db="EMBL/GenBank/DDBJ databases">
        <title>Genome sequencing of the rare red list fungi Hericium alpestre (H. flagellum).</title>
        <authorList>
            <person name="Buettner E."/>
            <person name="Kellner H."/>
        </authorList>
    </citation>
    <scope>NUCLEOTIDE SEQUENCE [LARGE SCALE GENOMIC DNA]</scope>
    <source>
        <strain evidence="13 14">DSM 108284</strain>
    </source>
</reference>
<feature type="compositionally biased region" description="Low complexity" evidence="10">
    <location>
        <begin position="1"/>
        <end position="20"/>
    </location>
</feature>
<evidence type="ECO:0000256" key="2">
    <source>
        <dbReference type="ARBA" id="ARBA00006899"/>
    </source>
</evidence>
<keyword evidence="9" id="KW-0539">Nucleus</keyword>
<keyword evidence="7" id="KW-0238">DNA-binding</keyword>
<protein>
    <submittedName>
        <fullName evidence="13">Uncharacterized protein</fullName>
    </submittedName>
</protein>
<proteinExistence type="inferred from homology"/>
<evidence type="ECO:0000313" key="13">
    <source>
        <dbReference type="EMBL" id="TFY79057.1"/>
    </source>
</evidence>
<feature type="compositionally biased region" description="Acidic residues" evidence="10">
    <location>
        <begin position="644"/>
        <end position="654"/>
    </location>
</feature>
<feature type="region of interest" description="Disordered" evidence="10">
    <location>
        <begin position="1"/>
        <end position="59"/>
    </location>
</feature>
<accession>A0A4Y9ZYA2</accession>
<keyword evidence="5" id="KW-0862">Zinc</keyword>
<gene>
    <name evidence="13" type="ORF">EWM64_g4955</name>
</gene>
<dbReference type="GO" id="GO:0008270">
    <property type="term" value="F:zinc ion binding"/>
    <property type="evidence" value="ECO:0007669"/>
    <property type="project" value="UniProtKB-KW"/>
</dbReference>
<feature type="compositionally biased region" description="Pro residues" evidence="10">
    <location>
        <begin position="21"/>
        <end position="30"/>
    </location>
</feature>
<evidence type="ECO:0000256" key="8">
    <source>
        <dbReference type="ARBA" id="ARBA00023163"/>
    </source>
</evidence>
<feature type="compositionally biased region" description="Low complexity" evidence="10">
    <location>
        <begin position="31"/>
        <end position="51"/>
    </location>
</feature>
<name>A0A4Y9ZYA2_9AGAM</name>
<dbReference type="PANTHER" id="PTHR31576">
    <property type="entry name" value="TATA BOX-BINDING PROTEIN-ASSOCIATED FACTOR RNA POLYMERASE I SUBUNIT B"/>
    <property type="match status" value="1"/>
</dbReference>
<comment type="similarity">
    <text evidence="2">Belongs to the RRN7/TAF1B family.</text>
</comment>
<dbReference type="InterPro" id="IPR048540">
    <property type="entry name" value="Rrn7_cyclin_N"/>
</dbReference>
<feature type="region of interest" description="Disordered" evidence="10">
    <location>
        <begin position="165"/>
        <end position="276"/>
    </location>
</feature>
<dbReference type="OrthoDB" id="428577at2759"/>
<feature type="region of interest" description="Disordered" evidence="10">
    <location>
        <begin position="635"/>
        <end position="654"/>
    </location>
</feature>
<comment type="subcellular location">
    <subcellularLocation>
        <location evidence="1">Nucleus</location>
        <location evidence="1">Nucleolus</location>
    </subcellularLocation>
</comment>
<keyword evidence="14" id="KW-1185">Reference proteome</keyword>
<dbReference type="GO" id="GO:0001164">
    <property type="term" value="F:RNA polymerase I core promoter sequence-specific DNA binding"/>
    <property type="evidence" value="ECO:0007669"/>
    <property type="project" value="InterPro"/>
</dbReference>
<dbReference type="GO" id="GO:0042790">
    <property type="term" value="P:nucleolar large rRNA transcription by RNA polymerase I"/>
    <property type="evidence" value="ECO:0007669"/>
    <property type="project" value="TreeGrafter"/>
</dbReference>
<evidence type="ECO:0000256" key="4">
    <source>
        <dbReference type="ARBA" id="ARBA00022771"/>
    </source>
</evidence>
<dbReference type="InterPro" id="IPR048538">
    <property type="entry name" value="Rrn7_cyclin_C"/>
</dbReference>
<dbReference type="Proteomes" id="UP000298061">
    <property type="component" value="Unassembled WGS sequence"/>
</dbReference>
<keyword evidence="8" id="KW-0804">Transcription</keyword>
<evidence type="ECO:0000259" key="12">
    <source>
        <dbReference type="Pfam" id="PF20645"/>
    </source>
</evidence>
<keyword evidence="6" id="KW-0805">Transcription regulation</keyword>
<dbReference type="GO" id="GO:0070860">
    <property type="term" value="C:RNA polymerase I core factor complex"/>
    <property type="evidence" value="ECO:0007669"/>
    <property type="project" value="InterPro"/>
</dbReference>
<sequence length="654" mass="71998">MPNSAYSYSSTSIGSPRVCAQPPPPRPPAPSRAAPPARAARPRASTASNSAEEPSSGLVVCSEGHVLQNYRNETNETNEMGPHTVQKRKLKSGRKKKAPQSKADPKLYHGERARFHYFECLQLLLRKQIGALTRAWDLPPQFEIICRDVWALHLSLLPVPPPAEPLLHEEDVDGAEPSQKPAQTAETPLPPISDKADEAKSPSDAEATERDEQQISSSEDEDEDAEPEADPEIDELLRGLSASSSSEEDESAADKPRLQPDSGRKKHKPKGALERHDGPASNIAVLVIALWTLRLPVMYVDFVRLIEAYTLPFLDPVRLLPPEMARHLTKHTVQALSPPHAPSPVLVHGLAARLARQLHASFGIFTPDLNAAPMLWRVVRALGGTPVLYDLTKTVAHVLSLPLTLHNTLAPALPQDKARDPARHIYDNVPPEVALAATVVIVLKMVYGLDGRVRAPKDPNDPACALPRMQDYLSLLRHMNDQEKQGQGAVFSARSNMSTAHLSAPMLDEYMDFCERALLGHVAKEYDAKVVDEYFPLPARKNASYAACASEEGATGAQGSMQAARPGEDAADGLEPGNGYMIYNSRDDLGSVPEDYEIVMQRAAWATGVGVEYMSGVVEKYERRVVRWWDMTRRRESREAREMEGEEESDCEDV</sequence>
<keyword evidence="4" id="KW-0863">Zinc-finger</keyword>
<feature type="region of interest" description="Disordered" evidence="10">
    <location>
        <begin position="72"/>
        <end position="105"/>
    </location>
</feature>
<keyword evidence="3" id="KW-0479">Metal-binding</keyword>
<evidence type="ECO:0000256" key="10">
    <source>
        <dbReference type="SAM" id="MobiDB-lite"/>
    </source>
</evidence>
<dbReference type="InterPro" id="IPR033599">
    <property type="entry name" value="TAF1B/Rrn7"/>
</dbReference>